<keyword evidence="3" id="KW-1185">Reference proteome</keyword>
<dbReference type="EMBL" id="JAHQIW010004874">
    <property type="protein sequence ID" value="KAJ1364116.1"/>
    <property type="molecule type" value="Genomic_DNA"/>
</dbReference>
<feature type="compositionally biased region" description="Low complexity" evidence="1">
    <location>
        <begin position="158"/>
        <end position="170"/>
    </location>
</feature>
<feature type="compositionally biased region" description="Polar residues" evidence="1">
    <location>
        <begin position="68"/>
        <end position="87"/>
    </location>
</feature>
<gene>
    <name evidence="2" type="ORF">KIN20_024133</name>
</gene>
<evidence type="ECO:0000313" key="3">
    <source>
        <dbReference type="Proteomes" id="UP001196413"/>
    </source>
</evidence>
<organism evidence="2 3">
    <name type="scientific">Parelaphostrongylus tenuis</name>
    <name type="common">Meningeal worm</name>
    <dbReference type="NCBI Taxonomy" id="148309"/>
    <lineage>
        <taxon>Eukaryota</taxon>
        <taxon>Metazoa</taxon>
        <taxon>Ecdysozoa</taxon>
        <taxon>Nematoda</taxon>
        <taxon>Chromadorea</taxon>
        <taxon>Rhabditida</taxon>
        <taxon>Rhabditina</taxon>
        <taxon>Rhabditomorpha</taxon>
        <taxon>Strongyloidea</taxon>
        <taxon>Metastrongylidae</taxon>
        <taxon>Parelaphostrongylus</taxon>
    </lineage>
</organism>
<name>A0AAD5N789_PARTN</name>
<feature type="region of interest" description="Disordered" evidence="1">
    <location>
        <begin position="67"/>
        <end position="91"/>
    </location>
</feature>
<dbReference type="Proteomes" id="UP001196413">
    <property type="component" value="Unassembled WGS sequence"/>
</dbReference>
<proteinExistence type="predicted"/>
<reference evidence="2" key="1">
    <citation type="submission" date="2021-06" db="EMBL/GenBank/DDBJ databases">
        <title>Parelaphostrongylus tenuis whole genome reference sequence.</title>
        <authorList>
            <person name="Garwood T.J."/>
            <person name="Larsen P.A."/>
            <person name="Fountain-Jones N.M."/>
            <person name="Garbe J.R."/>
            <person name="Macchietto M.G."/>
            <person name="Kania S.A."/>
            <person name="Gerhold R.W."/>
            <person name="Richards J.E."/>
            <person name="Wolf T.M."/>
        </authorList>
    </citation>
    <scope>NUCLEOTIDE SEQUENCE</scope>
    <source>
        <strain evidence="2">MNPRO001-30</strain>
        <tissue evidence="2">Meninges</tissue>
    </source>
</reference>
<evidence type="ECO:0000256" key="1">
    <source>
        <dbReference type="SAM" id="MobiDB-lite"/>
    </source>
</evidence>
<accession>A0AAD5N789</accession>
<feature type="region of interest" description="Disordered" evidence="1">
    <location>
        <begin position="125"/>
        <end position="191"/>
    </location>
</feature>
<dbReference type="AlphaFoldDB" id="A0AAD5N789"/>
<protein>
    <submittedName>
        <fullName evidence="2">Uncharacterized protein</fullName>
    </submittedName>
</protein>
<sequence>MSLNTTQTAFNGRMRSRLNFTSAYEVRGKYMLPFCARMRNLSVEEREELEKPYVKELLDIVRRHKLSRQTSNTHGDAPSMNNFSSSRGDVCHSDLSSKQDAEFAFSPPCSPRSCPSTWQMDDNDDFFSPWKNPSAANMELRTTPPPLRTGNEQDPQPSSSSEAGLLSKSSQRMKRSRYEPADNNGSAFVND</sequence>
<comment type="caution">
    <text evidence="2">The sequence shown here is derived from an EMBL/GenBank/DDBJ whole genome shotgun (WGS) entry which is preliminary data.</text>
</comment>
<evidence type="ECO:0000313" key="2">
    <source>
        <dbReference type="EMBL" id="KAJ1364116.1"/>
    </source>
</evidence>